<keyword evidence="2" id="KW-0732">Signal</keyword>
<protein>
    <recommendedName>
        <fullName evidence="5">Lipoprotein</fullName>
    </recommendedName>
</protein>
<dbReference type="Proteomes" id="UP000662747">
    <property type="component" value="Chromosome"/>
</dbReference>
<dbReference type="EMBL" id="CP071090">
    <property type="protein sequence ID" value="QSQ23838.1"/>
    <property type="molecule type" value="Genomic_DNA"/>
</dbReference>
<feature type="chain" id="PRO_5046208799" description="Lipoprotein" evidence="2">
    <location>
        <begin position="25"/>
        <end position="414"/>
    </location>
</feature>
<name>A0ABX7NYP7_9BACT</name>
<organism evidence="3 4">
    <name type="scientific">Pyxidicoccus parkwayensis</name>
    <dbReference type="NCBI Taxonomy" id="2813578"/>
    <lineage>
        <taxon>Bacteria</taxon>
        <taxon>Pseudomonadati</taxon>
        <taxon>Myxococcota</taxon>
        <taxon>Myxococcia</taxon>
        <taxon>Myxococcales</taxon>
        <taxon>Cystobacterineae</taxon>
        <taxon>Myxococcaceae</taxon>
        <taxon>Pyxidicoccus</taxon>
    </lineage>
</organism>
<evidence type="ECO:0000256" key="1">
    <source>
        <dbReference type="SAM" id="MobiDB-lite"/>
    </source>
</evidence>
<evidence type="ECO:0000313" key="4">
    <source>
        <dbReference type="Proteomes" id="UP000662747"/>
    </source>
</evidence>
<evidence type="ECO:0000256" key="2">
    <source>
        <dbReference type="SAM" id="SignalP"/>
    </source>
</evidence>
<gene>
    <name evidence="3" type="ORF">JY651_02305</name>
</gene>
<proteinExistence type="predicted"/>
<sequence length="414" mass="42382">MTTTFYKRSLALSMLLLAAAGCSGSGGSETPGDVSGGLESPAPSQPEPGRTPDTALPGTSADAPIATSPETETTAPSSLSQCASPAGLAVQQGSLRTWLGTVPITVRGSEGFREPGGTELTAFERAFRELLSTGPSAERVRDFSQLGYALSAYSDSDTGHAWLVLADTTPDRGGGTFIINLSPARDMWLETPHADSDEGTLRQGAEQLVALGARALLITGANRCADVAASPCSGTTRVCGTAGLRLSDAAHYANTFFTAAHRALRDTYPAGIAVSVHGMDVEGDGPEAAVVSDGTSKDRAGSLSVRLRNALNRHLPASPQRAFSCNASDDSGKHRTLCGTTNVQGRIDNGASDACFADATAASDRFLHLEQSAKLRATGPASDAVTQALADTVPCSLPGNGLGCPAVAASTTCR</sequence>
<dbReference type="PROSITE" id="PS51257">
    <property type="entry name" value="PROKAR_LIPOPROTEIN"/>
    <property type="match status" value="1"/>
</dbReference>
<feature type="compositionally biased region" description="Low complexity" evidence="1">
    <location>
        <begin position="63"/>
        <end position="78"/>
    </location>
</feature>
<reference evidence="3 4" key="1">
    <citation type="submission" date="2021-02" db="EMBL/GenBank/DDBJ databases">
        <title>De Novo genome assembly of isolated myxobacteria.</title>
        <authorList>
            <person name="Stevens D.C."/>
        </authorList>
    </citation>
    <scope>NUCLEOTIDE SEQUENCE [LARGE SCALE GENOMIC DNA]</scope>
    <source>
        <strain evidence="4">SCPEA02</strain>
    </source>
</reference>
<feature type="signal peptide" evidence="2">
    <location>
        <begin position="1"/>
        <end position="24"/>
    </location>
</feature>
<evidence type="ECO:0000313" key="3">
    <source>
        <dbReference type="EMBL" id="QSQ23838.1"/>
    </source>
</evidence>
<dbReference type="RefSeq" id="WP_206725409.1">
    <property type="nucleotide sequence ID" value="NZ_CP071090.1"/>
</dbReference>
<feature type="region of interest" description="Disordered" evidence="1">
    <location>
        <begin position="23"/>
        <end position="80"/>
    </location>
</feature>
<keyword evidence="4" id="KW-1185">Reference proteome</keyword>
<evidence type="ECO:0008006" key="5">
    <source>
        <dbReference type="Google" id="ProtNLM"/>
    </source>
</evidence>
<accession>A0ABX7NYP7</accession>